<evidence type="ECO:0000256" key="1">
    <source>
        <dbReference type="ARBA" id="ARBA00008558"/>
    </source>
</evidence>
<accession>A0A2Z2NK54</accession>
<proteinExistence type="inferred from homology"/>
<dbReference type="InterPro" id="IPR010819">
    <property type="entry name" value="AGE/CE"/>
</dbReference>
<dbReference type="SUPFAM" id="SSF48208">
    <property type="entry name" value="Six-hairpin glycosidases"/>
    <property type="match status" value="1"/>
</dbReference>
<comment type="similarity">
    <text evidence="1">Belongs to the N-acylglucosamine 2-epimerase family.</text>
</comment>
<sequence>MTTAKPDFASPDFLQKHIHSILAFYEPRVVAPEGGFYSCFQDDGSCYDTTSRQLVGSARYVVNYATAYRLYGKPHHKEWAQWGLDYLTQGHRQSNGHYAWLLESGKVTDTRVMAYGHAFVLLAAASCVRAGIETATATLYEIHEFMEQYFWDESASAYTDERDQSLTTLDPYRGQNANMHMCEALLAAWQATGDSRFLDRSELLAQRFAIDLAAQSDGQIWEHYDQNWQVDMEFNIDKPNDRYKPWGFQPGHQTEWAKLLLILDKERPNKLWLPKAQQLYDRAMATGWDPEHGGIVYGVAPDGSFCATEKYFWVQSETFAAAWRLYAQTGDERYHEDYCRIWQWSWDHMVDHVHGAWFRVRNQDGSAIDNKKSPLGKTDYHTMGACWDVLTAMGKELAEH</sequence>
<evidence type="ECO:0000313" key="4">
    <source>
        <dbReference type="Proteomes" id="UP000250079"/>
    </source>
</evidence>
<gene>
    <name evidence="3" type="primary">yihS_1</name>
    <name evidence="3" type="ORF">IMCC3135_07265</name>
</gene>
<dbReference type="GO" id="GO:0005975">
    <property type="term" value="P:carbohydrate metabolic process"/>
    <property type="evidence" value="ECO:0007669"/>
    <property type="project" value="InterPro"/>
</dbReference>
<dbReference type="KEGG" id="gai:IMCC3135_07265"/>
<dbReference type="EC" id="5.3.1.31" evidence="3"/>
<reference evidence="3 4" key="1">
    <citation type="submission" date="2016-12" db="EMBL/GenBank/DDBJ databases">
        <authorList>
            <person name="Song W.-J."/>
            <person name="Kurnit D.M."/>
        </authorList>
    </citation>
    <scope>NUCLEOTIDE SEQUENCE [LARGE SCALE GENOMIC DNA]</scope>
    <source>
        <strain evidence="3 4">IMCC3135</strain>
    </source>
</reference>
<dbReference type="GO" id="GO:0061593">
    <property type="term" value="F:sulfoquinovose isomerase activity"/>
    <property type="evidence" value="ECO:0007669"/>
    <property type="project" value="UniProtKB-EC"/>
</dbReference>
<dbReference type="Proteomes" id="UP000250079">
    <property type="component" value="Chromosome"/>
</dbReference>
<name>A0A2Z2NK54_9GAMM</name>
<evidence type="ECO:0000256" key="2">
    <source>
        <dbReference type="ARBA" id="ARBA00023235"/>
    </source>
</evidence>
<keyword evidence="4" id="KW-1185">Reference proteome</keyword>
<dbReference type="AlphaFoldDB" id="A0A2Z2NK54"/>
<dbReference type="RefSeq" id="WP_088916988.1">
    <property type="nucleotide sequence ID" value="NZ_CP018632.1"/>
</dbReference>
<dbReference type="OrthoDB" id="9806359at2"/>
<dbReference type="EMBL" id="CP018632">
    <property type="protein sequence ID" value="ASJ71559.1"/>
    <property type="molecule type" value="Genomic_DNA"/>
</dbReference>
<dbReference type="InterPro" id="IPR012341">
    <property type="entry name" value="6hp_glycosidase-like_sf"/>
</dbReference>
<protein>
    <submittedName>
        <fullName evidence="3">Sulfoquinovose isomerase</fullName>
        <ecNumber evidence="3">5.3.1.31</ecNumber>
    </submittedName>
</protein>
<dbReference type="InterPro" id="IPR008928">
    <property type="entry name" value="6-hairpin_glycosidase_sf"/>
</dbReference>
<organism evidence="3 4">
    <name type="scientific">Granulosicoccus antarcticus IMCC3135</name>
    <dbReference type="NCBI Taxonomy" id="1192854"/>
    <lineage>
        <taxon>Bacteria</taxon>
        <taxon>Pseudomonadati</taxon>
        <taxon>Pseudomonadota</taxon>
        <taxon>Gammaproteobacteria</taxon>
        <taxon>Chromatiales</taxon>
        <taxon>Granulosicoccaceae</taxon>
        <taxon>Granulosicoccus</taxon>
    </lineage>
</organism>
<dbReference type="PANTHER" id="PTHR15108">
    <property type="entry name" value="N-ACYLGLUCOSAMINE-2-EPIMERASE"/>
    <property type="match status" value="1"/>
</dbReference>
<evidence type="ECO:0000313" key="3">
    <source>
        <dbReference type="EMBL" id="ASJ71559.1"/>
    </source>
</evidence>
<dbReference type="Gene3D" id="1.50.10.10">
    <property type="match status" value="1"/>
</dbReference>
<dbReference type="Pfam" id="PF07221">
    <property type="entry name" value="GlcNAc_2-epim"/>
    <property type="match status" value="1"/>
</dbReference>
<keyword evidence="2 3" id="KW-0413">Isomerase</keyword>